<organism evidence="1 2">
    <name type="scientific">Gemmata palustris</name>
    <dbReference type="NCBI Taxonomy" id="2822762"/>
    <lineage>
        <taxon>Bacteria</taxon>
        <taxon>Pseudomonadati</taxon>
        <taxon>Planctomycetota</taxon>
        <taxon>Planctomycetia</taxon>
        <taxon>Gemmatales</taxon>
        <taxon>Gemmataceae</taxon>
        <taxon>Gemmata</taxon>
    </lineage>
</organism>
<dbReference type="RefSeq" id="WP_210663005.1">
    <property type="nucleotide sequence ID" value="NZ_JAGKQQ010000002.1"/>
</dbReference>
<gene>
    <name evidence="1" type="ORF">J8F10_36220</name>
</gene>
<dbReference type="Proteomes" id="UP000676565">
    <property type="component" value="Unassembled WGS sequence"/>
</dbReference>
<comment type="caution">
    <text evidence="1">The sequence shown here is derived from an EMBL/GenBank/DDBJ whole genome shotgun (WGS) entry which is preliminary data.</text>
</comment>
<name>A0ABS5C6H3_9BACT</name>
<evidence type="ECO:0000313" key="1">
    <source>
        <dbReference type="EMBL" id="MBP3960703.1"/>
    </source>
</evidence>
<keyword evidence="2" id="KW-1185">Reference proteome</keyword>
<protein>
    <recommendedName>
        <fullName evidence="3">HEAT repeat domain-containing protein</fullName>
    </recommendedName>
</protein>
<dbReference type="EMBL" id="JAGKQQ010000002">
    <property type="protein sequence ID" value="MBP3960703.1"/>
    <property type="molecule type" value="Genomic_DNA"/>
</dbReference>
<evidence type="ECO:0000313" key="2">
    <source>
        <dbReference type="Proteomes" id="UP000676565"/>
    </source>
</evidence>
<proteinExistence type="predicted"/>
<accession>A0ABS5C6H3</accession>
<reference evidence="1 2" key="1">
    <citation type="submission" date="2021-04" db="EMBL/GenBank/DDBJ databases">
        <authorList>
            <person name="Ivanova A."/>
        </authorList>
    </citation>
    <scope>NUCLEOTIDE SEQUENCE [LARGE SCALE GENOMIC DNA]</scope>
    <source>
        <strain evidence="1 2">G18</strain>
    </source>
</reference>
<evidence type="ECO:0008006" key="3">
    <source>
        <dbReference type="Google" id="ProtNLM"/>
    </source>
</evidence>
<sequence length="184" mass="21267">MAVTVEEIDQALSAYLSSGPFMDFELQQHRWERWLAQLTSEDLPLLVQETIQRLNRLNRFDTSDLWLLYLLICLSQAGSRDPEMYINQADNYRRTHYRSIFFSTVGELFSEDAIDWLIAVLEHETLSPDEIKLAAQSSFFICTCDDDRSILTQFITSPPLAQSKLLTIIGNIRLQIDEDIATQD</sequence>